<organism evidence="2 3">
    <name type="scientific">Actinomadura soli</name>
    <dbReference type="NCBI Taxonomy" id="2508997"/>
    <lineage>
        <taxon>Bacteria</taxon>
        <taxon>Bacillati</taxon>
        <taxon>Actinomycetota</taxon>
        <taxon>Actinomycetes</taxon>
        <taxon>Streptosporangiales</taxon>
        <taxon>Thermomonosporaceae</taxon>
        <taxon>Actinomadura</taxon>
    </lineage>
</organism>
<dbReference type="EMBL" id="VCKW01000025">
    <property type="protein sequence ID" value="TMR05001.1"/>
    <property type="molecule type" value="Genomic_DNA"/>
</dbReference>
<dbReference type="PROSITE" id="PS51318">
    <property type="entry name" value="TAT"/>
    <property type="match status" value="1"/>
</dbReference>
<dbReference type="OrthoDB" id="4381536at2"/>
<proteinExistence type="predicted"/>
<evidence type="ECO:0008006" key="4">
    <source>
        <dbReference type="Google" id="ProtNLM"/>
    </source>
</evidence>
<feature type="chain" id="PRO_5039642428" description="Secreted protein" evidence="1">
    <location>
        <begin position="27"/>
        <end position="109"/>
    </location>
</feature>
<dbReference type="InterPro" id="IPR006311">
    <property type="entry name" value="TAT_signal"/>
</dbReference>
<reference evidence="2 3" key="1">
    <citation type="submission" date="2019-05" db="EMBL/GenBank/DDBJ databases">
        <title>Draft genome sequence of Actinomadura sp. 14C53.</title>
        <authorList>
            <person name="Saricaoglu S."/>
            <person name="Isik K."/>
        </authorList>
    </citation>
    <scope>NUCLEOTIDE SEQUENCE [LARGE SCALE GENOMIC DNA]</scope>
    <source>
        <strain evidence="2 3">14C53</strain>
    </source>
</reference>
<evidence type="ECO:0000313" key="2">
    <source>
        <dbReference type="EMBL" id="TMR05001.1"/>
    </source>
</evidence>
<sequence length="109" mass="11351">MKNAHMPQAGRRAAMISLAVVASATALVGTASSAAATPTGCFTTTIDSRNAESRCPGGTGEHRVIMRQRHFDPNVGEVDCVGPWVPVGSVSHVLCGVHQVVSVRLETRG</sequence>
<feature type="signal peptide" evidence="1">
    <location>
        <begin position="1"/>
        <end position="26"/>
    </location>
</feature>
<dbReference type="Proteomes" id="UP000309174">
    <property type="component" value="Unassembled WGS sequence"/>
</dbReference>
<protein>
    <recommendedName>
        <fullName evidence="4">Secreted protein</fullName>
    </recommendedName>
</protein>
<dbReference type="RefSeq" id="WP_138644286.1">
    <property type="nucleotide sequence ID" value="NZ_VCKW01000025.1"/>
</dbReference>
<keyword evidence="3" id="KW-1185">Reference proteome</keyword>
<evidence type="ECO:0000256" key="1">
    <source>
        <dbReference type="SAM" id="SignalP"/>
    </source>
</evidence>
<evidence type="ECO:0000313" key="3">
    <source>
        <dbReference type="Proteomes" id="UP000309174"/>
    </source>
</evidence>
<dbReference type="AlphaFoldDB" id="A0A5C4JHB6"/>
<name>A0A5C4JHB6_9ACTN</name>
<comment type="caution">
    <text evidence="2">The sequence shown here is derived from an EMBL/GenBank/DDBJ whole genome shotgun (WGS) entry which is preliminary data.</text>
</comment>
<accession>A0A5C4JHB6</accession>
<gene>
    <name evidence="2" type="ORF">ETD83_07275</name>
</gene>
<keyword evidence="1" id="KW-0732">Signal</keyword>